<keyword evidence="3" id="KW-1185">Reference proteome</keyword>
<accession>A0ABP9VSL4</accession>
<proteinExistence type="predicted"/>
<comment type="caution">
    <text evidence="2">The sequence shown here is derived from an EMBL/GenBank/DDBJ whole genome shotgun (WGS) entry which is preliminary data.</text>
</comment>
<protein>
    <submittedName>
        <fullName evidence="2">Uncharacterized protein</fullName>
    </submittedName>
</protein>
<evidence type="ECO:0000313" key="3">
    <source>
        <dbReference type="Proteomes" id="UP001416858"/>
    </source>
</evidence>
<sequence length="136" mass="14468">MFFNIHGVTVAAISSRPFGTHTDHANRNAIVAIAVSSWTTQGQSPVHMLSPGEQPEEPSAPLLLCRRFAYDQRYAHCDATMLAGDALGVGTECWSVGPGLPFDDTGKNSPVSPPSQTISVRRMSSSCNPKGSNTPL</sequence>
<reference evidence="2 3" key="1">
    <citation type="submission" date="2024-02" db="EMBL/GenBank/DDBJ databases">
        <title>Rhodopirellula caenicola NBRC 110016.</title>
        <authorList>
            <person name="Ichikawa N."/>
            <person name="Katano-Makiyama Y."/>
            <person name="Hidaka K."/>
        </authorList>
    </citation>
    <scope>NUCLEOTIDE SEQUENCE [LARGE SCALE GENOMIC DNA]</scope>
    <source>
        <strain evidence="2 3">NBRC 110016</strain>
    </source>
</reference>
<evidence type="ECO:0000256" key="1">
    <source>
        <dbReference type="SAM" id="MobiDB-lite"/>
    </source>
</evidence>
<name>A0ABP9VSL4_9BACT</name>
<feature type="compositionally biased region" description="Polar residues" evidence="1">
    <location>
        <begin position="107"/>
        <end position="136"/>
    </location>
</feature>
<gene>
    <name evidence="2" type="ORF">Rcae01_03618</name>
</gene>
<dbReference type="EMBL" id="BAABRO010000008">
    <property type="protein sequence ID" value="GAA5508152.1"/>
    <property type="molecule type" value="Genomic_DNA"/>
</dbReference>
<evidence type="ECO:0000313" key="2">
    <source>
        <dbReference type="EMBL" id="GAA5508152.1"/>
    </source>
</evidence>
<dbReference type="Proteomes" id="UP001416858">
    <property type="component" value="Unassembled WGS sequence"/>
</dbReference>
<feature type="region of interest" description="Disordered" evidence="1">
    <location>
        <begin position="100"/>
        <end position="136"/>
    </location>
</feature>
<organism evidence="2 3">
    <name type="scientific">Novipirellula caenicola</name>
    <dbReference type="NCBI Taxonomy" id="1536901"/>
    <lineage>
        <taxon>Bacteria</taxon>
        <taxon>Pseudomonadati</taxon>
        <taxon>Planctomycetota</taxon>
        <taxon>Planctomycetia</taxon>
        <taxon>Pirellulales</taxon>
        <taxon>Pirellulaceae</taxon>
        <taxon>Novipirellula</taxon>
    </lineage>
</organism>